<keyword evidence="6 10" id="KW-0560">Oxidoreductase</keyword>
<dbReference type="InterPro" id="IPR017972">
    <property type="entry name" value="Cyt_P450_CS"/>
</dbReference>
<name>A0A921YV30_MANSE</name>
<keyword evidence="4 9" id="KW-0349">Heme</keyword>
<dbReference type="GO" id="GO:0004497">
    <property type="term" value="F:monooxygenase activity"/>
    <property type="evidence" value="ECO:0007669"/>
    <property type="project" value="UniProtKB-KW"/>
</dbReference>
<evidence type="ECO:0000256" key="10">
    <source>
        <dbReference type="RuleBase" id="RU000461"/>
    </source>
</evidence>
<evidence type="ECO:0000313" key="13">
    <source>
        <dbReference type="EMBL" id="KAG6445666.1"/>
    </source>
</evidence>
<evidence type="ECO:0000256" key="6">
    <source>
        <dbReference type="ARBA" id="ARBA00023002"/>
    </source>
</evidence>
<dbReference type="PANTHER" id="PTHR24291:SF105">
    <property type="entry name" value="CYTOCHROME P450 4P1-RELATED"/>
    <property type="match status" value="1"/>
</dbReference>
<reference evidence="12" key="2">
    <citation type="submission" date="2020-12" db="EMBL/GenBank/DDBJ databases">
        <authorList>
            <person name="Kanost M."/>
        </authorList>
    </citation>
    <scope>NUCLEOTIDE SEQUENCE</scope>
</reference>
<keyword evidence="11" id="KW-1133">Transmembrane helix</keyword>
<dbReference type="Proteomes" id="UP000791440">
    <property type="component" value="Unassembled WGS sequence"/>
</dbReference>
<evidence type="ECO:0000313" key="12">
    <source>
        <dbReference type="EMBL" id="KAG6445665.1"/>
    </source>
</evidence>
<dbReference type="CDD" id="cd20628">
    <property type="entry name" value="CYP4"/>
    <property type="match status" value="1"/>
</dbReference>
<evidence type="ECO:0000256" key="5">
    <source>
        <dbReference type="ARBA" id="ARBA00022723"/>
    </source>
</evidence>
<dbReference type="InterPro" id="IPR002401">
    <property type="entry name" value="Cyt_P450_E_grp-I"/>
</dbReference>
<feature type="binding site" description="axial binding residue" evidence="9">
    <location>
        <position position="457"/>
    </location>
    <ligand>
        <name>heme</name>
        <dbReference type="ChEBI" id="CHEBI:30413"/>
    </ligand>
    <ligandPart>
        <name>Fe</name>
        <dbReference type="ChEBI" id="CHEBI:18248"/>
    </ligandPart>
</feature>
<organism evidence="12 14">
    <name type="scientific">Manduca sexta</name>
    <name type="common">Tobacco hawkmoth</name>
    <name type="synonym">Tobacco hornworm</name>
    <dbReference type="NCBI Taxonomy" id="7130"/>
    <lineage>
        <taxon>Eukaryota</taxon>
        <taxon>Metazoa</taxon>
        <taxon>Ecdysozoa</taxon>
        <taxon>Arthropoda</taxon>
        <taxon>Hexapoda</taxon>
        <taxon>Insecta</taxon>
        <taxon>Pterygota</taxon>
        <taxon>Neoptera</taxon>
        <taxon>Endopterygota</taxon>
        <taxon>Lepidoptera</taxon>
        <taxon>Glossata</taxon>
        <taxon>Ditrysia</taxon>
        <taxon>Bombycoidea</taxon>
        <taxon>Sphingidae</taxon>
        <taxon>Sphinginae</taxon>
        <taxon>Sphingini</taxon>
        <taxon>Manduca</taxon>
    </lineage>
</organism>
<protein>
    <recommendedName>
        <fullName evidence="15">Cytochrome P450</fullName>
    </recommendedName>
</protein>
<dbReference type="EMBL" id="JH668324">
    <property type="protein sequence ID" value="KAG6445666.1"/>
    <property type="molecule type" value="Genomic_DNA"/>
</dbReference>
<keyword evidence="7 9" id="KW-0408">Iron</keyword>
<evidence type="ECO:0000313" key="14">
    <source>
        <dbReference type="Proteomes" id="UP000791440"/>
    </source>
</evidence>
<dbReference type="Gene3D" id="1.10.630.10">
    <property type="entry name" value="Cytochrome P450"/>
    <property type="match status" value="1"/>
</dbReference>
<evidence type="ECO:0000256" key="1">
    <source>
        <dbReference type="ARBA" id="ARBA00001971"/>
    </source>
</evidence>
<dbReference type="PROSITE" id="PS00086">
    <property type="entry name" value="CYTOCHROME_P450"/>
    <property type="match status" value="1"/>
</dbReference>
<dbReference type="GO" id="GO:0020037">
    <property type="term" value="F:heme binding"/>
    <property type="evidence" value="ECO:0007669"/>
    <property type="project" value="InterPro"/>
</dbReference>
<dbReference type="EMBL" id="JH668324">
    <property type="protein sequence ID" value="KAG6445665.1"/>
    <property type="molecule type" value="Genomic_DNA"/>
</dbReference>
<comment type="caution">
    <text evidence="12">The sequence shown here is derived from an EMBL/GenBank/DDBJ whole genome shotgun (WGS) entry which is preliminary data.</text>
</comment>
<keyword evidence="8 10" id="KW-0503">Monooxygenase</keyword>
<evidence type="ECO:0000256" key="9">
    <source>
        <dbReference type="PIRSR" id="PIRSR602401-1"/>
    </source>
</evidence>
<keyword evidence="11" id="KW-0812">Transmembrane</keyword>
<evidence type="ECO:0000256" key="3">
    <source>
        <dbReference type="ARBA" id="ARBA00010617"/>
    </source>
</evidence>
<evidence type="ECO:0000256" key="11">
    <source>
        <dbReference type="SAM" id="Phobius"/>
    </source>
</evidence>
<dbReference type="Pfam" id="PF00067">
    <property type="entry name" value="p450"/>
    <property type="match status" value="1"/>
</dbReference>
<comment type="similarity">
    <text evidence="3 10">Belongs to the cytochrome P450 family.</text>
</comment>
<proteinExistence type="inferred from homology"/>
<dbReference type="AlphaFoldDB" id="A0A921YV30"/>
<dbReference type="InterPro" id="IPR036396">
    <property type="entry name" value="Cyt_P450_sf"/>
</dbReference>
<gene>
    <name evidence="12" type="ORF">O3G_MSEX004038</name>
    <name evidence="13" type="ORF">O3G_MSEX004042</name>
</gene>
<sequence>MESVSVMYCLYILLIVLLTVCAVVVLASVYFKYVDAEGILMGKIPHLKGVPIFDNTFDCLLNCEQLFQFIRNQYKRYRGIFGLRGFNYRFVNIFDPKDVEKILSASNFNTKRIPYTFLQHWLGTGLLISNGDKWHERRKMLTPAFHFKILKKFLININEQTEQLLDLIQDEVGKERTELFPLIAKSTLQTICETSMGASMREDIKSVTNKYFQAIHILGKCLMYRLSRIWFYTEPFFYVSKCSRIQRAALTDLHKFTRQIIRERREYIKQNKITTLDDDDDVYGKKSRMAMLDLLLEQEKLGNIDEDGIREEVDTFMFEGHDTTATALCFMIMRISNEPLVQNLIYEEVQRVLGGSEHSPTMEQLGDMKYLECCIKESLRLYPAVPFISRVVYENVELSGYMVPKSTEINIHIFDIHRLEDIYPEPEKFIPERFLPENSSKRHPYAYIPFSAGARNCIGQKFAMLELKSVMAGIIRRFSLEPVTRPEEIKFAAHLVLRSVNPMYVRFTNRKVAVEN</sequence>
<evidence type="ECO:0000256" key="7">
    <source>
        <dbReference type="ARBA" id="ARBA00023004"/>
    </source>
</evidence>
<accession>A0A921YV30</accession>
<dbReference type="InterPro" id="IPR001128">
    <property type="entry name" value="Cyt_P450"/>
</dbReference>
<dbReference type="InterPro" id="IPR050196">
    <property type="entry name" value="Cytochrome_P450_Monoox"/>
</dbReference>
<dbReference type="PRINTS" id="PR00385">
    <property type="entry name" value="P450"/>
</dbReference>
<reference evidence="12" key="1">
    <citation type="journal article" date="2016" name="Insect Biochem. Mol. Biol.">
        <title>Multifaceted biological insights from a draft genome sequence of the tobacco hornworm moth, Manduca sexta.</title>
        <authorList>
            <person name="Kanost M.R."/>
            <person name="Arrese E.L."/>
            <person name="Cao X."/>
            <person name="Chen Y.R."/>
            <person name="Chellapilla S."/>
            <person name="Goldsmith M.R."/>
            <person name="Grosse-Wilde E."/>
            <person name="Heckel D.G."/>
            <person name="Herndon N."/>
            <person name="Jiang H."/>
            <person name="Papanicolaou A."/>
            <person name="Qu J."/>
            <person name="Soulages J.L."/>
            <person name="Vogel H."/>
            <person name="Walters J."/>
            <person name="Waterhouse R.M."/>
            <person name="Ahn S.J."/>
            <person name="Almeida F.C."/>
            <person name="An C."/>
            <person name="Aqrawi P."/>
            <person name="Bretschneider A."/>
            <person name="Bryant W.B."/>
            <person name="Bucks S."/>
            <person name="Chao H."/>
            <person name="Chevignon G."/>
            <person name="Christen J.M."/>
            <person name="Clarke D.F."/>
            <person name="Dittmer N.T."/>
            <person name="Ferguson L.C.F."/>
            <person name="Garavelou S."/>
            <person name="Gordon K.H.J."/>
            <person name="Gunaratna R.T."/>
            <person name="Han Y."/>
            <person name="Hauser F."/>
            <person name="He Y."/>
            <person name="Heidel-Fischer H."/>
            <person name="Hirsh A."/>
            <person name="Hu Y."/>
            <person name="Jiang H."/>
            <person name="Kalra D."/>
            <person name="Klinner C."/>
            <person name="Konig C."/>
            <person name="Kovar C."/>
            <person name="Kroll A.R."/>
            <person name="Kuwar S.S."/>
            <person name="Lee S.L."/>
            <person name="Lehman R."/>
            <person name="Li K."/>
            <person name="Li Z."/>
            <person name="Liang H."/>
            <person name="Lovelace S."/>
            <person name="Lu Z."/>
            <person name="Mansfield J.H."/>
            <person name="McCulloch K.J."/>
            <person name="Mathew T."/>
            <person name="Morton B."/>
            <person name="Muzny D.M."/>
            <person name="Neunemann D."/>
            <person name="Ongeri F."/>
            <person name="Pauchet Y."/>
            <person name="Pu L.L."/>
            <person name="Pyrousis I."/>
            <person name="Rao X.J."/>
            <person name="Redding A."/>
            <person name="Roesel C."/>
            <person name="Sanchez-Gracia A."/>
            <person name="Schaack S."/>
            <person name="Shukla A."/>
            <person name="Tetreau G."/>
            <person name="Wang Y."/>
            <person name="Xiong G.H."/>
            <person name="Traut W."/>
            <person name="Walsh T.K."/>
            <person name="Worley K.C."/>
            <person name="Wu D."/>
            <person name="Wu W."/>
            <person name="Wu Y.Q."/>
            <person name="Zhang X."/>
            <person name="Zou Z."/>
            <person name="Zucker H."/>
            <person name="Briscoe A.D."/>
            <person name="Burmester T."/>
            <person name="Clem R.J."/>
            <person name="Feyereisen R."/>
            <person name="Grimmelikhuijzen C.J.P."/>
            <person name="Hamodrakas S.J."/>
            <person name="Hansson B.S."/>
            <person name="Huguet E."/>
            <person name="Jermiin L.S."/>
            <person name="Lan Q."/>
            <person name="Lehman H.K."/>
            <person name="Lorenzen M."/>
            <person name="Merzendorfer H."/>
            <person name="Michalopoulos I."/>
            <person name="Morton D.B."/>
            <person name="Muthukrishnan S."/>
            <person name="Oakeshott J.G."/>
            <person name="Palmer W."/>
            <person name="Park Y."/>
            <person name="Passarelli A.L."/>
            <person name="Rozas J."/>
            <person name="Schwartz L.M."/>
            <person name="Smith W."/>
            <person name="Southgate A."/>
            <person name="Vilcinskas A."/>
            <person name="Vogt R."/>
            <person name="Wang P."/>
            <person name="Werren J."/>
            <person name="Yu X.Q."/>
            <person name="Zhou J.J."/>
            <person name="Brown S.J."/>
            <person name="Scherer S.E."/>
            <person name="Richards S."/>
            <person name="Blissard G.W."/>
        </authorList>
    </citation>
    <scope>NUCLEOTIDE SEQUENCE</scope>
</reference>
<feature type="transmembrane region" description="Helical" evidence="11">
    <location>
        <begin position="7"/>
        <end position="31"/>
    </location>
</feature>
<dbReference type="SUPFAM" id="SSF48264">
    <property type="entry name" value="Cytochrome P450"/>
    <property type="match status" value="1"/>
</dbReference>
<dbReference type="PANTHER" id="PTHR24291">
    <property type="entry name" value="CYTOCHROME P450 FAMILY 4"/>
    <property type="match status" value="1"/>
</dbReference>
<dbReference type="OrthoDB" id="1470350at2759"/>
<dbReference type="PRINTS" id="PR00463">
    <property type="entry name" value="EP450I"/>
</dbReference>
<evidence type="ECO:0000256" key="4">
    <source>
        <dbReference type="ARBA" id="ARBA00022617"/>
    </source>
</evidence>
<dbReference type="GO" id="GO:0016705">
    <property type="term" value="F:oxidoreductase activity, acting on paired donors, with incorporation or reduction of molecular oxygen"/>
    <property type="evidence" value="ECO:0007669"/>
    <property type="project" value="InterPro"/>
</dbReference>
<dbReference type="GO" id="GO:0005506">
    <property type="term" value="F:iron ion binding"/>
    <property type="evidence" value="ECO:0007669"/>
    <property type="project" value="InterPro"/>
</dbReference>
<keyword evidence="5 9" id="KW-0479">Metal-binding</keyword>
<evidence type="ECO:0008006" key="15">
    <source>
        <dbReference type="Google" id="ProtNLM"/>
    </source>
</evidence>
<keyword evidence="11" id="KW-0472">Membrane</keyword>
<evidence type="ECO:0000256" key="2">
    <source>
        <dbReference type="ARBA" id="ARBA00003690"/>
    </source>
</evidence>
<comment type="cofactor">
    <cofactor evidence="1 9">
        <name>heme</name>
        <dbReference type="ChEBI" id="CHEBI:30413"/>
    </cofactor>
</comment>
<keyword evidence="14" id="KW-1185">Reference proteome</keyword>
<comment type="function">
    <text evidence="2">May be involved in the metabolism of insect hormones and in the breakdown of synthetic insecticides.</text>
</comment>
<evidence type="ECO:0000256" key="8">
    <source>
        <dbReference type="ARBA" id="ARBA00023033"/>
    </source>
</evidence>